<evidence type="ECO:0008006" key="3">
    <source>
        <dbReference type="Google" id="ProtNLM"/>
    </source>
</evidence>
<reference evidence="1 2" key="1">
    <citation type="submission" date="2023-03" db="EMBL/GenBank/DDBJ databases">
        <title>High recombination rates correlate with genetic variation in Cardiocondyla obscurior ants.</title>
        <authorList>
            <person name="Errbii M."/>
        </authorList>
    </citation>
    <scope>NUCLEOTIDE SEQUENCE [LARGE SCALE GENOMIC DNA]</scope>
    <source>
        <strain evidence="1">Alpha-2009</strain>
        <tissue evidence="1">Whole body</tissue>
    </source>
</reference>
<dbReference type="EMBL" id="JADYXP020000007">
    <property type="protein sequence ID" value="KAL0120744.1"/>
    <property type="molecule type" value="Genomic_DNA"/>
</dbReference>
<comment type="caution">
    <text evidence="1">The sequence shown here is derived from an EMBL/GenBank/DDBJ whole genome shotgun (WGS) entry which is preliminary data.</text>
</comment>
<organism evidence="1 2">
    <name type="scientific">Cardiocondyla obscurior</name>
    <dbReference type="NCBI Taxonomy" id="286306"/>
    <lineage>
        <taxon>Eukaryota</taxon>
        <taxon>Metazoa</taxon>
        <taxon>Ecdysozoa</taxon>
        <taxon>Arthropoda</taxon>
        <taxon>Hexapoda</taxon>
        <taxon>Insecta</taxon>
        <taxon>Pterygota</taxon>
        <taxon>Neoptera</taxon>
        <taxon>Endopterygota</taxon>
        <taxon>Hymenoptera</taxon>
        <taxon>Apocrita</taxon>
        <taxon>Aculeata</taxon>
        <taxon>Formicoidea</taxon>
        <taxon>Formicidae</taxon>
        <taxon>Myrmicinae</taxon>
        <taxon>Cardiocondyla</taxon>
    </lineage>
</organism>
<sequence length="130" mass="14553">MQTIRTRLSFGRIALQTKVKKRSRHFRTARIREKVGRLRAGRTVARSLYSVAHSTSSARTGERISGALTIPRPANEPNFSRWILSRRGNKAFAASISRLSDYPRALTRAGLPAGREDRNNFLSLCVSPST</sequence>
<dbReference type="AlphaFoldDB" id="A0AAW2FXQ4"/>
<gene>
    <name evidence="1" type="ORF">PUN28_008426</name>
</gene>
<proteinExistence type="predicted"/>
<dbReference type="Proteomes" id="UP001430953">
    <property type="component" value="Unassembled WGS sequence"/>
</dbReference>
<accession>A0AAW2FXQ4</accession>
<evidence type="ECO:0000313" key="1">
    <source>
        <dbReference type="EMBL" id="KAL0120744.1"/>
    </source>
</evidence>
<name>A0AAW2FXQ4_9HYME</name>
<keyword evidence="2" id="KW-1185">Reference proteome</keyword>
<protein>
    <recommendedName>
        <fullName evidence="3">Ribosomal protein L20</fullName>
    </recommendedName>
</protein>
<evidence type="ECO:0000313" key="2">
    <source>
        <dbReference type="Proteomes" id="UP001430953"/>
    </source>
</evidence>